<dbReference type="EC" id="3.5.1.14" evidence="3"/>
<evidence type="ECO:0000256" key="8">
    <source>
        <dbReference type="ARBA" id="ARBA00029656"/>
    </source>
</evidence>
<dbReference type="Gene3D" id="3.40.630.10">
    <property type="entry name" value="Zn peptidases"/>
    <property type="match status" value="1"/>
</dbReference>
<dbReference type="InterPro" id="IPR010159">
    <property type="entry name" value="N-acyl_aa_amidohydrolase"/>
</dbReference>
<dbReference type="AlphaFoldDB" id="A0A0R3WU56"/>
<feature type="binding site" evidence="10">
    <location>
        <position position="114"/>
    </location>
    <ligand>
        <name>Zn(2+)</name>
        <dbReference type="ChEBI" id="CHEBI:29105"/>
        <label>2</label>
    </ligand>
</feature>
<sequence length="459" mass="51371">MSMPSSQELDELAVENFRTYLRFPTVHPNPDYTAAVNWLENVGTELGLECFVTEIVANNPILIMRWCGSEPSLRSIMLNSHMDVVPAEREKWSHDPFGGEMSSEGNIYGRGAQDMKSVGMQQLEAVRRLKLEGFVPRRTIYLTFVPDEEVGGGRGMQPFVAGVKPNRRGARDEMSFAEMNVGLCMDEGIACPRPDVFYAFYEERSPWWVTFLIPGKSGHGSRFIEDTAVEKLHRLMGRLLAYRESEKKKLEEMKGNDLALGSVVTLNINVIRGGIEANIVPSEIEVQVDFRLPPTIDFDAFEGQLYKWADESGEGIVIKYNQKDMSTTGHGKLSVSRVSSDPILDALNSAACSVGVRLEVGVFFGSTDSRFLRRWHNSHAGGNPIRAYGFSPLYGVPVLLHDHDEFLTRKAFLTGIRVFKQFLSDVAMMVNFNSKDMGTGGHGCMDIPIDSHPNDVWWS</sequence>
<proteinExistence type="inferred from homology"/>
<evidence type="ECO:0000256" key="9">
    <source>
        <dbReference type="PIRSR" id="PIRSR036696-1"/>
    </source>
</evidence>
<feature type="domain" description="Peptidase M20 dimerisation" evidence="11">
    <location>
        <begin position="202"/>
        <end position="312"/>
    </location>
</feature>
<evidence type="ECO:0000256" key="4">
    <source>
        <dbReference type="ARBA" id="ARBA00022490"/>
    </source>
</evidence>
<dbReference type="InterPro" id="IPR001261">
    <property type="entry name" value="ArgE/DapE_CS"/>
</dbReference>
<evidence type="ECO:0000256" key="7">
    <source>
        <dbReference type="ARBA" id="ARBA00022833"/>
    </source>
</evidence>
<evidence type="ECO:0000313" key="12">
    <source>
        <dbReference type="EMBL" id="VDM24593.1"/>
    </source>
</evidence>
<evidence type="ECO:0000313" key="14">
    <source>
        <dbReference type="WBParaSite" id="TTAC_0000429601-mRNA-1"/>
    </source>
</evidence>
<dbReference type="PANTHER" id="PTHR45892">
    <property type="entry name" value="AMINOACYLASE-1"/>
    <property type="match status" value="1"/>
</dbReference>
<dbReference type="WBParaSite" id="TTAC_0000429601-mRNA-1">
    <property type="protein sequence ID" value="TTAC_0000429601-mRNA-1"/>
    <property type="gene ID" value="TTAC_0000429601"/>
</dbReference>
<dbReference type="EMBL" id="UYWX01004070">
    <property type="protein sequence ID" value="VDM24593.1"/>
    <property type="molecule type" value="Genomic_DNA"/>
</dbReference>
<keyword evidence="13" id="KW-1185">Reference proteome</keyword>
<dbReference type="Pfam" id="PF01546">
    <property type="entry name" value="Peptidase_M20"/>
    <property type="match status" value="1"/>
</dbReference>
<feature type="binding site" evidence="10">
    <location>
        <position position="401"/>
    </location>
    <ligand>
        <name>Zn(2+)</name>
        <dbReference type="ChEBI" id="CHEBI:29105"/>
        <label>2</label>
    </ligand>
</feature>
<dbReference type="OrthoDB" id="3064516at2759"/>
<evidence type="ECO:0000259" key="11">
    <source>
        <dbReference type="Pfam" id="PF07687"/>
    </source>
</evidence>
<dbReference type="SUPFAM" id="SSF53187">
    <property type="entry name" value="Zn-dependent exopeptidases"/>
    <property type="match status" value="1"/>
</dbReference>
<feature type="active site" description="Proton acceptor" evidence="9">
    <location>
        <position position="148"/>
    </location>
</feature>
<reference evidence="14" key="1">
    <citation type="submission" date="2017-02" db="UniProtKB">
        <authorList>
            <consortium name="WormBaseParasite"/>
        </authorList>
    </citation>
    <scope>IDENTIFICATION</scope>
</reference>
<dbReference type="PIRSF" id="PIRSF036696">
    <property type="entry name" value="ACY-1"/>
    <property type="match status" value="1"/>
</dbReference>
<name>A0A0R3WU56_HYDTA</name>
<comment type="cofactor">
    <cofactor evidence="10">
        <name>Zn(2+)</name>
        <dbReference type="ChEBI" id="CHEBI:29105"/>
    </cofactor>
    <text evidence="10">Binds 2 Zn(2+) ions per subunit.</text>
</comment>
<gene>
    <name evidence="12" type="ORF">TTAC_LOCUS4281</name>
</gene>
<organism evidence="14">
    <name type="scientific">Hydatigena taeniaeformis</name>
    <name type="common">Feline tapeworm</name>
    <name type="synonym">Taenia taeniaeformis</name>
    <dbReference type="NCBI Taxonomy" id="6205"/>
    <lineage>
        <taxon>Eukaryota</taxon>
        <taxon>Metazoa</taxon>
        <taxon>Spiralia</taxon>
        <taxon>Lophotrochozoa</taxon>
        <taxon>Platyhelminthes</taxon>
        <taxon>Cestoda</taxon>
        <taxon>Eucestoda</taxon>
        <taxon>Cyclophyllidea</taxon>
        <taxon>Taeniidae</taxon>
        <taxon>Hydatigera</taxon>
    </lineage>
</organism>
<dbReference type="Gene3D" id="3.30.70.360">
    <property type="match status" value="1"/>
</dbReference>
<feature type="binding site" evidence="10">
    <location>
        <position position="81"/>
    </location>
    <ligand>
        <name>Zn(2+)</name>
        <dbReference type="ChEBI" id="CHEBI:29105"/>
        <label>1</label>
    </ligand>
</feature>
<evidence type="ECO:0000256" key="6">
    <source>
        <dbReference type="ARBA" id="ARBA00022801"/>
    </source>
</evidence>
<reference evidence="12 13" key="2">
    <citation type="submission" date="2018-11" db="EMBL/GenBank/DDBJ databases">
        <authorList>
            <consortium name="Pathogen Informatics"/>
        </authorList>
    </citation>
    <scope>NUCLEOTIDE SEQUENCE [LARGE SCALE GENOMIC DNA]</scope>
</reference>
<evidence type="ECO:0000313" key="13">
    <source>
        <dbReference type="Proteomes" id="UP000274429"/>
    </source>
</evidence>
<protein>
    <recommendedName>
        <fullName evidence="3">N-acyl-aliphatic-L-amino acid amidohydrolase</fullName>
        <ecNumber evidence="3">3.5.1.14</ecNumber>
    </recommendedName>
    <alternativeName>
        <fullName evidence="8">N-acyl-L-amino-acid amidohydrolase</fullName>
    </alternativeName>
</protein>
<evidence type="ECO:0000256" key="10">
    <source>
        <dbReference type="PIRSR" id="PIRSR036696-2"/>
    </source>
</evidence>
<feature type="binding site" evidence="10">
    <location>
        <position position="187"/>
    </location>
    <ligand>
        <name>Zn(2+)</name>
        <dbReference type="ChEBI" id="CHEBI:29105"/>
        <label>1</label>
    </ligand>
</feature>
<keyword evidence="7 10" id="KW-0862">Zinc</keyword>
<dbReference type="InterPro" id="IPR002933">
    <property type="entry name" value="Peptidase_M20"/>
</dbReference>
<accession>A0A0R3WU56</accession>
<evidence type="ECO:0000256" key="3">
    <source>
        <dbReference type="ARBA" id="ARBA00011913"/>
    </source>
</evidence>
<dbReference type="FunFam" id="3.30.70.360:FF:000005">
    <property type="entry name" value="Putative Aminoacylase-1"/>
    <property type="match status" value="1"/>
</dbReference>
<keyword evidence="5 10" id="KW-0479">Metal-binding</keyword>
<dbReference type="PROSITE" id="PS00759">
    <property type="entry name" value="ARGE_DAPE_CPG2_2"/>
    <property type="match status" value="1"/>
</dbReference>
<evidence type="ECO:0000256" key="5">
    <source>
        <dbReference type="ARBA" id="ARBA00022723"/>
    </source>
</evidence>
<dbReference type="NCBIfam" id="TIGR01880">
    <property type="entry name" value="Ac-peptdase-euk"/>
    <property type="match status" value="1"/>
</dbReference>
<dbReference type="Pfam" id="PF07687">
    <property type="entry name" value="M20_dimer"/>
    <property type="match status" value="1"/>
</dbReference>
<comment type="subcellular location">
    <subcellularLocation>
        <location evidence="1">Cytoplasm</location>
    </subcellularLocation>
</comment>
<evidence type="ECO:0000256" key="2">
    <source>
        <dbReference type="ARBA" id="ARBA00006247"/>
    </source>
</evidence>
<dbReference type="FunFam" id="3.40.630.10:FF:000019">
    <property type="entry name" value="Aminoacylase 1"/>
    <property type="match status" value="1"/>
</dbReference>
<keyword evidence="4" id="KW-0963">Cytoplasm</keyword>
<evidence type="ECO:0000256" key="1">
    <source>
        <dbReference type="ARBA" id="ARBA00004496"/>
    </source>
</evidence>
<feature type="active site" evidence="9">
    <location>
        <position position="83"/>
    </location>
</feature>
<dbReference type="Gene3D" id="1.10.150.900">
    <property type="match status" value="1"/>
</dbReference>
<dbReference type="Proteomes" id="UP000274429">
    <property type="component" value="Unassembled WGS sequence"/>
</dbReference>
<dbReference type="InterPro" id="IPR011650">
    <property type="entry name" value="Peptidase_M20_dimer"/>
</dbReference>
<dbReference type="GO" id="GO:0004046">
    <property type="term" value="F:aminoacylase activity"/>
    <property type="evidence" value="ECO:0007669"/>
    <property type="project" value="UniProtKB-EC"/>
</dbReference>
<dbReference type="InterPro" id="IPR036264">
    <property type="entry name" value="Bact_exopeptidase_dim_dom"/>
</dbReference>
<dbReference type="GO" id="GO:0005737">
    <property type="term" value="C:cytoplasm"/>
    <property type="evidence" value="ECO:0007669"/>
    <property type="project" value="UniProtKB-SubCell"/>
</dbReference>
<keyword evidence="6" id="KW-0378">Hydrolase</keyword>
<dbReference type="PROSITE" id="PS00758">
    <property type="entry name" value="ARGE_DAPE_CPG2_1"/>
    <property type="match status" value="1"/>
</dbReference>
<dbReference type="STRING" id="6205.A0A0R3WU56"/>
<dbReference type="SUPFAM" id="SSF55031">
    <property type="entry name" value="Bacterial exopeptidase dimerisation domain"/>
    <property type="match status" value="1"/>
</dbReference>
<dbReference type="PANTHER" id="PTHR45892:SF1">
    <property type="entry name" value="AMINOACYLASE-1"/>
    <property type="match status" value="1"/>
</dbReference>
<feature type="binding site" evidence="10">
    <location>
        <position position="149"/>
    </location>
    <ligand>
        <name>Zn(2+)</name>
        <dbReference type="ChEBI" id="CHEBI:29105"/>
        <label>2</label>
    </ligand>
</feature>
<dbReference type="GO" id="GO:0046872">
    <property type="term" value="F:metal ion binding"/>
    <property type="evidence" value="ECO:0007669"/>
    <property type="project" value="UniProtKB-KW"/>
</dbReference>
<dbReference type="InterPro" id="IPR052083">
    <property type="entry name" value="Aminoacylase-1_M20A"/>
</dbReference>
<dbReference type="GO" id="GO:0006520">
    <property type="term" value="P:amino acid metabolic process"/>
    <property type="evidence" value="ECO:0007669"/>
    <property type="project" value="InterPro"/>
</dbReference>
<comment type="similarity">
    <text evidence="2">Belongs to the peptidase M20A family.</text>
</comment>
<feature type="binding site" evidence="10">
    <location>
        <position position="114"/>
    </location>
    <ligand>
        <name>Zn(2+)</name>
        <dbReference type="ChEBI" id="CHEBI:29105"/>
        <label>1</label>
    </ligand>
</feature>